<feature type="region of interest" description="Disordered" evidence="3">
    <location>
        <begin position="107"/>
        <end position="126"/>
    </location>
</feature>
<dbReference type="Gene3D" id="1.10.287.370">
    <property type="match status" value="1"/>
</dbReference>
<organism evidence="4 5">
    <name type="scientific">Geranomyces variabilis</name>
    <dbReference type="NCBI Taxonomy" id="109894"/>
    <lineage>
        <taxon>Eukaryota</taxon>
        <taxon>Fungi</taxon>
        <taxon>Fungi incertae sedis</taxon>
        <taxon>Chytridiomycota</taxon>
        <taxon>Chytridiomycota incertae sedis</taxon>
        <taxon>Chytridiomycetes</taxon>
        <taxon>Spizellomycetales</taxon>
        <taxon>Powellomycetaceae</taxon>
        <taxon>Geranomyces</taxon>
    </lineage>
</organism>
<dbReference type="InterPro" id="IPR009053">
    <property type="entry name" value="Prefoldin"/>
</dbReference>
<dbReference type="GO" id="GO:0005737">
    <property type="term" value="C:cytoplasm"/>
    <property type="evidence" value="ECO:0007669"/>
    <property type="project" value="TreeGrafter"/>
</dbReference>
<keyword evidence="5" id="KW-1185">Reference proteome</keyword>
<dbReference type="Proteomes" id="UP001212152">
    <property type="component" value="Unassembled WGS sequence"/>
</dbReference>
<dbReference type="PANTHER" id="PTHR20903">
    <property type="entry name" value="PREFOLDIN SUBUNIT 1-RELATED"/>
    <property type="match status" value="1"/>
</dbReference>
<dbReference type="AlphaFoldDB" id="A0AAD5XPQ2"/>
<dbReference type="CDD" id="cd23164">
    <property type="entry name" value="Prefoldin_1"/>
    <property type="match status" value="1"/>
</dbReference>
<evidence type="ECO:0008006" key="6">
    <source>
        <dbReference type="Google" id="ProtNLM"/>
    </source>
</evidence>
<dbReference type="Pfam" id="PF01920">
    <property type="entry name" value="Prefoldin_2"/>
    <property type="match status" value="1"/>
</dbReference>
<dbReference type="SUPFAM" id="SSF46579">
    <property type="entry name" value="Prefoldin"/>
    <property type="match status" value="1"/>
</dbReference>
<comment type="caution">
    <text evidence="4">The sequence shown here is derived from an EMBL/GenBank/DDBJ whole genome shotgun (WGS) entry which is preliminary data.</text>
</comment>
<evidence type="ECO:0000313" key="5">
    <source>
        <dbReference type="Proteomes" id="UP001212152"/>
    </source>
</evidence>
<name>A0AAD5XPQ2_9FUNG</name>
<dbReference type="InterPro" id="IPR002777">
    <property type="entry name" value="PFD_beta-like"/>
</dbReference>
<dbReference type="EMBL" id="JADGJQ010000011">
    <property type="protein sequence ID" value="KAJ3181807.1"/>
    <property type="molecule type" value="Genomic_DNA"/>
</dbReference>
<evidence type="ECO:0000313" key="4">
    <source>
        <dbReference type="EMBL" id="KAJ3181807.1"/>
    </source>
</evidence>
<dbReference type="GO" id="GO:0016272">
    <property type="term" value="C:prefoldin complex"/>
    <property type="evidence" value="ECO:0007669"/>
    <property type="project" value="InterPro"/>
</dbReference>
<keyword evidence="2" id="KW-0143">Chaperone</keyword>
<evidence type="ECO:0000256" key="2">
    <source>
        <dbReference type="ARBA" id="ARBA00023186"/>
    </source>
</evidence>
<accession>A0AAD5XPQ2</accession>
<evidence type="ECO:0000256" key="3">
    <source>
        <dbReference type="SAM" id="MobiDB-lite"/>
    </source>
</evidence>
<evidence type="ECO:0000256" key="1">
    <source>
        <dbReference type="ARBA" id="ARBA00008045"/>
    </source>
</evidence>
<proteinExistence type="inferred from homology"/>
<dbReference type="PANTHER" id="PTHR20903:SF0">
    <property type="entry name" value="PREFOLDIN SUBUNIT 1"/>
    <property type="match status" value="1"/>
</dbReference>
<sequence length="126" mass="14348">MAMTQELAQRIVQEIQDKMAETSRQLHMVRAQLGARDREKRVAELTIKELSAVGPGVSAYRAVGKMFIQEPLEGLVKELDTRKTECEREAKNFERAAGKLERDLTDTQNTWKDIMHHNRSQAGPAE</sequence>
<protein>
    <recommendedName>
        <fullName evidence="6">Prefoldin subunit 1</fullName>
    </recommendedName>
</protein>
<comment type="similarity">
    <text evidence="1">Belongs to the prefoldin subunit beta family.</text>
</comment>
<dbReference type="GO" id="GO:0044183">
    <property type="term" value="F:protein folding chaperone"/>
    <property type="evidence" value="ECO:0007669"/>
    <property type="project" value="TreeGrafter"/>
</dbReference>
<reference evidence="4" key="1">
    <citation type="submission" date="2020-05" db="EMBL/GenBank/DDBJ databases">
        <title>Phylogenomic resolution of chytrid fungi.</title>
        <authorList>
            <person name="Stajich J.E."/>
            <person name="Amses K."/>
            <person name="Simmons R."/>
            <person name="Seto K."/>
            <person name="Myers J."/>
            <person name="Bonds A."/>
            <person name="Quandt C.A."/>
            <person name="Barry K."/>
            <person name="Liu P."/>
            <person name="Grigoriev I."/>
            <person name="Longcore J.E."/>
            <person name="James T.Y."/>
        </authorList>
    </citation>
    <scope>NUCLEOTIDE SEQUENCE</scope>
    <source>
        <strain evidence="4">JEL0379</strain>
    </source>
</reference>
<gene>
    <name evidence="4" type="ORF">HDU87_000826</name>
</gene>
<dbReference type="GO" id="GO:0051082">
    <property type="term" value="F:unfolded protein binding"/>
    <property type="evidence" value="ECO:0007669"/>
    <property type="project" value="InterPro"/>
</dbReference>